<dbReference type="Proteomes" id="UP000274907">
    <property type="component" value="Unassembled WGS sequence"/>
</dbReference>
<protein>
    <submittedName>
        <fullName evidence="1">Uncharacterized protein</fullName>
    </submittedName>
</protein>
<evidence type="ECO:0000313" key="1">
    <source>
        <dbReference type="EMBL" id="RSZ61180.1"/>
    </source>
</evidence>
<keyword evidence="2" id="KW-1185">Reference proteome</keyword>
<dbReference type="AlphaFoldDB" id="A0A430HUM5"/>
<dbReference type="Gene3D" id="3.90.226.10">
    <property type="entry name" value="2-enoyl-CoA Hydratase, Chain A, domain 1"/>
    <property type="match status" value="1"/>
</dbReference>
<dbReference type="SUPFAM" id="SSF52096">
    <property type="entry name" value="ClpP/crotonase"/>
    <property type="match status" value="1"/>
</dbReference>
<organism evidence="1 2">
    <name type="scientific">Corynebacterium hylobatis</name>
    <dbReference type="NCBI Taxonomy" id="1859290"/>
    <lineage>
        <taxon>Bacteria</taxon>
        <taxon>Bacillati</taxon>
        <taxon>Actinomycetota</taxon>
        <taxon>Actinomycetes</taxon>
        <taxon>Mycobacteriales</taxon>
        <taxon>Corynebacteriaceae</taxon>
        <taxon>Corynebacterium</taxon>
    </lineage>
</organism>
<dbReference type="InterPro" id="IPR029045">
    <property type="entry name" value="ClpP/crotonase-like_dom_sf"/>
</dbReference>
<sequence length="119" mass="12886">MLAFRGLDNARSFGVPTAGYTTGNMVVTMPDQAQMMLTVAQVKDRTGEIFNDTAIQPDEVSGDDPMDEARNWLTAQRSCTRVEAPGCRESSPFSCVHLPGVARRVADAASGDAEYLRLC</sequence>
<dbReference type="EMBL" id="RXHJ01000041">
    <property type="protein sequence ID" value="RSZ61180.1"/>
    <property type="molecule type" value="Genomic_DNA"/>
</dbReference>
<evidence type="ECO:0000313" key="2">
    <source>
        <dbReference type="Proteomes" id="UP000274907"/>
    </source>
</evidence>
<name>A0A430HUM5_9CORY</name>
<dbReference type="OrthoDB" id="7314861at2"/>
<comment type="caution">
    <text evidence="1">The sequence shown here is derived from an EMBL/GenBank/DDBJ whole genome shotgun (WGS) entry which is preliminary data.</text>
</comment>
<gene>
    <name evidence="1" type="ORF">EAH68_14595</name>
</gene>
<reference evidence="1 2" key="1">
    <citation type="submission" date="2018-12" db="EMBL/GenBank/DDBJ databases">
        <title>YIM 101343 draft genome.</title>
        <authorList>
            <person name="Chen X."/>
        </authorList>
    </citation>
    <scope>NUCLEOTIDE SEQUENCE [LARGE SCALE GENOMIC DNA]</scope>
    <source>
        <strain evidence="1 2">YIM 101343</strain>
    </source>
</reference>
<accession>A0A430HUM5</accession>
<proteinExistence type="predicted"/>